<sequence>MAIKNLQPLTYAINAVFFSLGSASFFLRLYCRAFLVKAWGWDDVAAIFLLV</sequence>
<keyword evidence="3" id="KW-1185">Reference proteome</keyword>
<accession>A0ABQ8FP42</accession>
<protein>
    <submittedName>
        <fullName evidence="2">Uncharacterized protein</fullName>
    </submittedName>
</protein>
<evidence type="ECO:0000313" key="2">
    <source>
        <dbReference type="EMBL" id="KAH7000825.1"/>
    </source>
</evidence>
<reference evidence="2 3" key="1">
    <citation type="journal article" date="2021" name="Nat. Commun.">
        <title>Genetic determinants of endophytism in the Arabidopsis root mycobiome.</title>
        <authorList>
            <person name="Mesny F."/>
            <person name="Miyauchi S."/>
            <person name="Thiergart T."/>
            <person name="Pickel B."/>
            <person name="Atanasova L."/>
            <person name="Karlsson M."/>
            <person name="Huettel B."/>
            <person name="Barry K.W."/>
            <person name="Haridas S."/>
            <person name="Chen C."/>
            <person name="Bauer D."/>
            <person name="Andreopoulos W."/>
            <person name="Pangilinan J."/>
            <person name="LaButti K."/>
            <person name="Riley R."/>
            <person name="Lipzen A."/>
            <person name="Clum A."/>
            <person name="Drula E."/>
            <person name="Henrissat B."/>
            <person name="Kohler A."/>
            <person name="Grigoriev I.V."/>
            <person name="Martin F.M."/>
            <person name="Hacquard S."/>
        </authorList>
    </citation>
    <scope>NUCLEOTIDE SEQUENCE [LARGE SCALE GENOMIC DNA]</scope>
    <source>
        <strain evidence="2 3">MPI-SDFR-AT-0080</strain>
    </source>
</reference>
<keyword evidence="1" id="KW-0812">Transmembrane</keyword>
<feature type="transmembrane region" description="Helical" evidence="1">
    <location>
        <begin position="12"/>
        <end position="31"/>
    </location>
</feature>
<dbReference type="Proteomes" id="UP000774617">
    <property type="component" value="Unassembled WGS sequence"/>
</dbReference>
<evidence type="ECO:0000313" key="3">
    <source>
        <dbReference type="Proteomes" id="UP000774617"/>
    </source>
</evidence>
<comment type="caution">
    <text evidence="2">The sequence shown here is derived from an EMBL/GenBank/DDBJ whole genome shotgun (WGS) entry which is preliminary data.</text>
</comment>
<gene>
    <name evidence="2" type="ORF">B0J12DRAFT_692853</name>
</gene>
<evidence type="ECO:0000256" key="1">
    <source>
        <dbReference type="SAM" id="Phobius"/>
    </source>
</evidence>
<proteinExistence type="predicted"/>
<organism evidence="2 3">
    <name type="scientific">Macrophomina phaseolina</name>
    <dbReference type="NCBI Taxonomy" id="35725"/>
    <lineage>
        <taxon>Eukaryota</taxon>
        <taxon>Fungi</taxon>
        <taxon>Dikarya</taxon>
        <taxon>Ascomycota</taxon>
        <taxon>Pezizomycotina</taxon>
        <taxon>Dothideomycetes</taxon>
        <taxon>Dothideomycetes incertae sedis</taxon>
        <taxon>Botryosphaeriales</taxon>
        <taxon>Botryosphaeriaceae</taxon>
        <taxon>Macrophomina</taxon>
    </lineage>
</organism>
<keyword evidence="1" id="KW-0472">Membrane</keyword>
<name>A0ABQ8FP42_9PEZI</name>
<dbReference type="EMBL" id="JAGTJR010000166">
    <property type="protein sequence ID" value="KAH7000825.1"/>
    <property type="molecule type" value="Genomic_DNA"/>
</dbReference>
<keyword evidence="1" id="KW-1133">Transmembrane helix</keyword>